<dbReference type="GO" id="GO:0006310">
    <property type="term" value="P:DNA recombination"/>
    <property type="evidence" value="ECO:0007669"/>
    <property type="project" value="UniProtKB-KW"/>
</dbReference>
<evidence type="ECO:0000256" key="1">
    <source>
        <dbReference type="ARBA" id="ARBA00023172"/>
    </source>
</evidence>
<dbReference type="GO" id="GO:0003677">
    <property type="term" value="F:DNA binding"/>
    <property type="evidence" value="ECO:0007669"/>
    <property type="project" value="InterPro"/>
</dbReference>
<reference evidence="2 3" key="1">
    <citation type="submission" date="2018-06" db="EMBL/GenBank/DDBJ databases">
        <authorList>
            <consortium name="Pathogen Informatics"/>
            <person name="Doyle S."/>
        </authorList>
    </citation>
    <scope>NUCLEOTIDE SEQUENCE [LARGE SCALE GENOMIC DNA]</scope>
    <source>
        <strain evidence="2 3">NCTC11647</strain>
    </source>
</reference>
<gene>
    <name evidence="2" type="ORF">NCTC11647_01448</name>
</gene>
<dbReference type="Gene3D" id="1.10.443.10">
    <property type="entry name" value="Intergrase catalytic core"/>
    <property type="match status" value="1"/>
</dbReference>
<protein>
    <submittedName>
        <fullName evidence="2">Uncharacterized protein</fullName>
    </submittedName>
</protein>
<proteinExistence type="predicted"/>
<accession>A0A2T3QP68</accession>
<organism evidence="2 3">
    <name type="scientific">Photobacterium damselae</name>
    <dbReference type="NCBI Taxonomy" id="38293"/>
    <lineage>
        <taxon>Bacteria</taxon>
        <taxon>Pseudomonadati</taxon>
        <taxon>Pseudomonadota</taxon>
        <taxon>Gammaproteobacteria</taxon>
        <taxon>Vibrionales</taxon>
        <taxon>Vibrionaceae</taxon>
        <taxon>Photobacterium</taxon>
    </lineage>
</organism>
<dbReference type="OrthoDB" id="8768428at2"/>
<dbReference type="SUPFAM" id="SSF56349">
    <property type="entry name" value="DNA breaking-rejoining enzymes"/>
    <property type="match status" value="1"/>
</dbReference>
<dbReference type="GO" id="GO:0015074">
    <property type="term" value="P:DNA integration"/>
    <property type="evidence" value="ECO:0007669"/>
    <property type="project" value="InterPro"/>
</dbReference>
<dbReference type="EMBL" id="UATL01000001">
    <property type="protein sequence ID" value="SPY28359.1"/>
    <property type="molecule type" value="Genomic_DNA"/>
</dbReference>
<dbReference type="AlphaFoldDB" id="A0A2T3QP68"/>
<evidence type="ECO:0000313" key="3">
    <source>
        <dbReference type="Proteomes" id="UP000251647"/>
    </source>
</evidence>
<keyword evidence="1" id="KW-0233">DNA recombination</keyword>
<dbReference type="Proteomes" id="UP000251647">
    <property type="component" value="Unassembled WGS sequence"/>
</dbReference>
<evidence type="ECO:0000313" key="2">
    <source>
        <dbReference type="EMBL" id="SPY28359.1"/>
    </source>
</evidence>
<dbReference type="InterPro" id="IPR013762">
    <property type="entry name" value="Integrase-like_cat_sf"/>
</dbReference>
<dbReference type="RefSeq" id="WP_005299116.1">
    <property type="nucleotide sequence ID" value="NZ_PYOG01000002.1"/>
</dbReference>
<sequence>MIVLKPLQKNEALPLGSAETNAPCDASSAAVKLALKSGDYAFLENITVYEDRKIVIKFSSDVWEFNKSTLNNKSIANLNFHLNKELGANVTPIASKEAERNFINQIKAYALAVIYHSAEVVELSTLTARITNLKCFASMALRYGLNGFEDITEETLSDWIADGFDLSQQLMFVGLNSLRKYGGTLSFEVQLPHLTHKKLNIKKADTQQNEVIPFRIWSELVNSFIKEVQEAYKHRHELQKLTEEMLKAGDKAEKKAISNIRVGARSFDKREKERLETSEFLSALKAEGINLIDYEQNDRWLQLFNENKVILSLNNYTKKLTFKFQGKELRFAEAKEYLSRICNVCSWLALLLSGMRIDELYALHPQFGAQDIDLPIGNSLRKKETIYIFTTRQSKITPTTQKLDDTYVTTVDGYKAFHVLNALSAPYRAYIKEVKSDTMFVDLKRASSHRQRTKTALGRTLIRFIAKESGVDMSLTQVDIDNLSISEGKQTHNVDEQYKITPHQARRSLAYYLVGYELCSFPALKQQLGHFSMAMTRWYARNATKYPTFWKEVSDLRISEKADICVRIFKRLANGERLAGGKGAAYLREIQNNPNYFEDGTNKRLLTKEYWEEKLRTGKQHIHAIAPSMYCSNDKCSMRLAIDLTECVDCEFDYIENVAYAESARMNAMYRLERLASEGELNPSVASSCYMTILASERIMKDLDFKYEPYQVPEAVKSLVIDFKVMA</sequence>
<dbReference type="InterPro" id="IPR011010">
    <property type="entry name" value="DNA_brk_join_enz"/>
</dbReference>
<name>A0A2T3QP68_PHODM</name>